<dbReference type="Gene3D" id="3.30.710.10">
    <property type="entry name" value="Potassium Channel Kv1.1, Chain A"/>
    <property type="match status" value="1"/>
</dbReference>
<dbReference type="CDD" id="cd18186">
    <property type="entry name" value="BTB_POZ_ZBTB_KLHL-like"/>
    <property type="match status" value="1"/>
</dbReference>
<evidence type="ECO:0000259" key="1">
    <source>
        <dbReference type="PROSITE" id="PS50097"/>
    </source>
</evidence>
<dbReference type="InterPro" id="IPR052407">
    <property type="entry name" value="BTB_POZ_domain_cont_9"/>
</dbReference>
<dbReference type="SMART" id="SM00225">
    <property type="entry name" value="BTB"/>
    <property type="match status" value="1"/>
</dbReference>
<dbReference type="InterPro" id="IPR000210">
    <property type="entry name" value="BTB/POZ_dom"/>
</dbReference>
<protein>
    <recommendedName>
        <fullName evidence="1">BTB domain-containing protein</fullName>
    </recommendedName>
</protein>
<feature type="domain" description="BTB" evidence="1">
    <location>
        <begin position="36"/>
        <end position="109"/>
    </location>
</feature>
<dbReference type="SMR" id="A0A015LJ22"/>
<name>A0A015LJ22_RHIIW</name>
<dbReference type="SUPFAM" id="SSF54695">
    <property type="entry name" value="POZ domain"/>
    <property type="match status" value="1"/>
</dbReference>
<gene>
    <name evidence="2" type="ORF">RirG_231020</name>
</gene>
<dbReference type="OrthoDB" id="6359816at2759"/>
<dbReference type="Proteomes" id="UP000022910">
    <property type="component" value="Unassembled WGS sequence"/>
</dbReference>
<keyword evidence="3" id="KW-1185">Reference proteome</keyword>
<proteinExistence type="predicted"/>
<dbReference type="PANTHER" id="PTHR46306">
    <property type="entry name" value="BTB/POZ DOMAIN-CONTAINING PROTEIN 9"/>
    <property type="match status" value="1"/>
</dbReference>
<dbReference type="Pfam" id="PF00651">
    <property type="entry name" value="BTB"/>
    <property type="match status" value="1"/>
</dbReference>
<dbReference type="PANTHER" id="PTHR46306:SF1">
    <property type="entry name" value="BTB_POZ DOMAIN-CONTAINING PROTEIN 9"/>
    <property type="match status" value="1"/>
</dbReference>
<dbReference type="GO" id="GO:0005737">
    <property type="term" value="C:cytoplasm"/>
    <property type="evidence" value="ECO:0007669"/>
    <property type="project" value="TreeGrafter"/>
</dbReference>
<sequence>MVSFQFNDTTMYTENIEISNLLFKKYTKILETGELFDTEILVGERPNNKIFRLHSFVLKVGSPYFRTAFSKNWKKVENNIIKFEKPNISVEVFDILIKYIYGYKLELKNYNFNTNVDLLIAADELCLNNLCILIEEYLLGNKILLKQNFILIHDTTTKRPHFEKLSKFCAFTLTHDPSIIFKAIDFTKIKREFLLNIITKNNHLFNPIEIWDKVMEWAIAQLSEPSVVRKTSLKTLTHPFIPFIDFKEINRKDFYQKVRPFKYIFDDKFYIRLIDHYAFNDIYIEI</sequence>
<evidence type="ECO:0000313" key="3">
    <source>
        <dbReference type="Proteomes" id="UP000022910"/>
    </source>
</evidence>
<dbReference type="HOGENOM" id="CLU_021542_2_0_1"/>
<organism evidence="2 3">
    <name type="scientific">Rhizophagus irregularis (strain DAOM 197198w)</name>
    <name type="common">Glomus intraradices</name>
    <dbReference type="NCBI Taxonomy" id="1432141"/>
    <lineage>
        <taxon>Eukaryota</taxon>
        <taxon>Fungi</taxon>
        <taxon>Fungi incertae sedis</taxon>
        <taxon>Mucoromycota</taxon>
        <taxon>Glomeromycotina</taxon>
        <taxon>Glomeromycetes</taxon>
        <taxon>Glomerales</taxon>
        <taxon>Glomeraceae</taxon>
        <taxon>Rhizophagus</taxon>
    </lineage>
</organism>
<dbReference type="EMBL" id="JEMT01028415">
    <property type="protein sequence ID" value="EXX54818.1"/>
    <property type="molecule type" value="Genomic_DNA"/>
</dbReference>
<dbReference type="PROSITE" id="PS50097">
    <property type="entry name" value="BTB"/>
    <property type="match status" value="1"/>
</dbReference>
<comment type="caution">
    <text evidence="2">The sequence shown here is derived from an EMBL/GenBank/DDBJ whole genome shotgun (WGS) entry which is preliminary data.</text>
</comment>
<dbReference type="InterPro" id="IPR011333">
    <property type="entry name" value="SKP1/BTB/POZ_sf"/>
</dbReference>
<accession>A0A015LJ22</accession>
<reference evidence="2 3" key="1">
    <citation type="submission" date="2014-02" db="EMBL/GenBank/DDBJ databases">
        <title>Single nucleus genome sequencing reveals high similarity among nuclei of an endomycorrhizal fungus.</title>
        <authorList>
            <person name="Lin K."/>
            <person name="Geurts R."/>
            <person name="Zhang Z."/>
            <person name="Limpens E."/>
            <person name="Saunders D.G."/>
            <person name="Mu D."/>
            <person name="Pang E."/>
            <person name="Cao H."/>
            <person name="Cha H."/>
            <person name="Lin T."/>
            <person name="Zhou Q."/>
            <person name="Shang Y."/>
            <person name="Li Y."/>
            <person name="Ivanov S."/>
            <person name="Sharma T."/>
            <person name="Velzen R.V."/>
            <person name="Ruijter N.D."/>
            <person name="Aanen D.K."/>
            <person name="Win J."/>
            <person name="Kamoun S."/>
            <person name="Bisseling T."/>
            <person name="Huang S."/>
        </authorList>
    </citation>
    <scope>NUCLEOTIDE SEQUENCE [LARGE SCALE GENOMIC DNA]</scope>
    <source>
        <strain evidence="3">DAOM197198w</strain>
    </source>
</reference>
<evidence type="ECO:0000313" key="2">
    <source>
        <dbReference type="EMBL" id="EXX54818.1"/>
    </source>
</evidence>
<dbReference type="AlphaFoldDB" id="A0A015LJ22"/>